<dbReference type="Proteomes" id="UP000001631">
    <property type="component" value="Unassembled WGS sequence"/>
</dbReference>
<feature type="region of interest" description="Disordered" evidence="1">
    <location>
        <begin position="1"/>
        <end position="111"/>
    </location>
</feature>
<feature type="compositionally biased region" description="Basic and acidic residues" evidence="1">
    <location>
        <begin position="78"/>
        <end position="111"/>
    </location>
</feature>
<feature type="compositionally biased region" description="Polar residues" evidence="1">
    <location>
        <begin position="13"/>
        <end position="34"/>
    </location>
</feature>
<feature type="compositionally biased region" description="Polar residues" evidence="1">
    <location>
        <begin position="42"/>
        <end position="76"/>
    </location>
</feature>
<dbReference type="RefSeq" id="XP_045292059.1">
    <property type="nucleotide sequence ID" value="XM_045428084.1"/>
</dbReference>
<dbReference type="HOGENOM" id="CLU_2157630_0_0_1"/>
<dbReference type="EMBL" id="GG663363">
    <property type="protein sequence ID" value="EEH11579.1"/>
    <property type="molecule type" value="Genomic_DNA"/>
</dbReference>
<name>C0ND38_AJECG</name>
<dbReference type="AlphaFoldDB" id="C0ND38"/>
<keyword evidence="3" id="KW-1185">Reference proteome</keyword>
<dbReference type="InParanoid" id="C0ND38"/>
<organism evidence="2 3">
    <name type="scientific">Ajellomyces capsulatus (strain G186AR / H82 / ATCC MYA-2454 / RMSCC 2432)</name>
    <name type="common">Darling's disease fungus</name>
    <name type="synonym">Histoplasma capsulatum</name>
    <dbReference type="NCBI Taxonomy" id="447093"/>
    <lineage>
        <taxon>Eukaryota</taxon>
        <taxon>Fungi</taxon>
        <taxon>Dikarya</taxon>
        <taxon>Ascomycota</taxon>
        <taxon>Pezizomycotina</taxon>
        <taxon>Eurotiomycetes</taxon>
        <taxon>Eurotiomycetidae</taxon>
        <taxon>Onygenales</taxon>
        <taxon>Ajellomycetaceae</taxon>
        <taxon>Histoplasma</taxon>
    </lineage>
</organism>
<dbReference type="GeneID" id="69034051"/>
<protein>
    <submittedName>
        <fullName evidence="2">Uncharacterized protein</fullName>
    </submittedName>
</protein>
<sequence length="111" mass="12429">MTSKSSRPDSHSQHALATTINTKIRSSSRTSNPEQESKQRHSPTATSPSTSRWQPKVNRTQSLNEQDMKHQLQQRLTGLEKDRESGFTEIERGARRDKEGAVEGEGGRGRA</sequence>
<evidence type="ECO:0000313" key="2">
    <source>
        <dbReference type="EMBL" id="EEH11579.1"/>
    </source>
</evidence>
<evidence type="ECO:0000256" key="1">
    <source>
        <dbReference type="SAM" id="MobiDB-lite"/>
    </source>
</evidence>
<accession>C0ND38</accession>
<feature type="compositionally biased region" description="Basic and acidic residues" evidence="1">
    <location>
        <begin position="1"/>
        <end position="12"/>
    </location>
</feature>
<proteinExistence type="predicted"/>
<gene>
    <name evidence="2" type="ORF">HCBG_01034</name>
</gene>
<evidence type="ECO:0000313" key="3">
    <source>
        <dbReference type="Proteomes" id="UP000001631"/>
    </source>
</evidence>
<reference evidence="2" key="1">
    <citation type="submission" date="2009-02" db="EMBL/GenBank/DDBJ databases">
        <title>The Genome Sequence of Ajellomyces capsulatus strain G186AR.</title>
        <authorList>
            <consortium name="The Broad Institute Genome Sequencing Platform"/>
            <person name="Champion M."/>
            <person name="Cuomo C."/>
            <person name="Ma L.-J."/>
            <person name="Henn M.R."/>
            <person name="Sil A."/>
            <person name="Goldman B."/>
            <person name="Young S.K."/>
            <person name="Kodira C.D."/>
            <person name="Zeng Q."/>
            <person name="Koehrsen M."/>
            <person name="Alvarado L."/>
            <person name="Berlin A."/>
            <person name="Borenstein D."/>
            <person name="Chen Z."/>
            <person name="Engels R."/>
            <person name="Freedman E."/>
            <person name="Gellesch M."/>
            <person name="Goldberg J."/>
            <person name="Griggs A."/>
            <person name="Gujja S."/>
            <person name="Heiman D."/>
            <person name="Hepburn T."/>
            <person name="Howarth C."/>
            <person name="Jen D."/>
            <person name="Larson L."/>
            <person name="Lewis B."/>
            <person name="Mehta T."/>
            <person name="Park D."/>
            <person name="Pearson M."/>
            <person name="Roberts A."/>
            <person name="Saif S."/>
            <person name="Shea T."/>
            <person name="Shenoy N."/>
            <person name="Sisk P."/>
            <person name="Stolte C."/>
            <person name="Sykes S."/>
            <person name="Walk T."/>
            <person name="White J."/>
            <person name="Yandava C."/>
            <person name="Klein B."/>
            <person name="McEwen J.G."/>
            <person name="Puccia R."/>
            <person name="Goldman G.H."/>
            <person name="Felipe M.S."/>
            <person name="Nino-Vega G."/>
            <person name="San-Blas G."/>
            <person name="Taylor J."/>
            <person name="Mendoza L."/>
            <person name="Galagan J."/>
            <person name="Nusbaum C."/>
            <person name="Birren B."/>
        </authorList>
    </citation>
    <scope>NUCLEOTIDE SEQUENCE</scope>
    <source>
        <strain evidence="2">G186AR</strain>
    </source>
</reference>